<protein>
    <submittedName>
        <fullName evidence="1">Uncharacterized protein</fullName>
    </submittedName>
</protein>
<proteinExistence type="predicted"/>
<accession>A0A0C2WV71</accession>
<name>A0A0C2WV71_AMAMK</name>
<dbReference type="EMBL" id="KN818302">
    <property type="protein sequence ID" value="KIL60233.1"/>
    <property type="molecule type" value="Genomic_DNA"/>
</dbReference>
<gene>
    <name evidence="1" type="ORF">M378DRAFT_951726</name>
</gene>
<organism evidence="1 2">
    <name type="scientific">Amanita muscaria (strain Koide BX008)</name>
    <dbReference type="NCBI Taxonomy" id="946122"/>
    <lineage>
        <taxon>Eukaryota</taxon>
        <taxon>Fungi</taxon>
        <taxon>Dikarya</taxon>
        <taxon>Basidiomycota</taxon>
        <taxon>Agaricomycotina</taxon>
        <taxon>Agaricomycetes</taxon>
        <taxon>Agaricomycetidae</taxon>
        <taxon>Agaricales</taxon>
        <taxon>Pluteineae</taxon>
        <taxon>Amanitaceae</taxon>
        <taxon>Amanita</taxon>
    </lineage>
</organism>
<keyword evidence="2" id="KW-1185">Reference proteome</keyword>
<sequence>MMEDNHLLHDHLLDSSRIGTKSLNLANAFGCNCRRVCHVECLQHLHHLEILICTRPDDT</sequence>
<dbReference type="AlphaFoldDB" id="A0A0C2WV71"/>
<dbReference type="HOGENOM" id="CLU_2960273_0_0_1"/>
<evidence type="ECO:0000313" key="1">
    <source>
        <dbReference type="EMBL" id="KIL60233.1"/>
    </source>
</evidence>
<reference evidence="1 2" key="1">
    <citation type="submission" date="2014-04" db="EMBL/GenBank/DDBJ databases">
        <title>Evolutionary Origins and Diversification of the Mycorrhizal Mutualists.</title>
        <authorList>
            <consortium name="DOE Joint Genome Institute"/>
            <consortium name="Mycorrhizal Genomics Consortium"/>
            <person name="Kohler A."/>
            <person name="Kuo A."/>
            <person name="Nagy L.G."/>
            <person name="Floudas D."/>
            <person name="Copeland A."/>
            <person name="Barry K.W."/>
            <person name="Cichocki N."/>
            <person name="Veneault-Fourrey C."/>
            <person name="LaButti K."/>
            <person name="Lindquist E.A."/>
            <person name="Lipzen A."/>
            <person name="Lundell T."/>
            <person name="Morin E."/>
            <person name="Murat C."/>
            <person name="Riley R."/>
            <person name="Ohm R."/>
            <person name="Sun H."/>
            <person name="Tunlid A."/>
            <person name="Henrissat B."/>
            <person name="Grigoriev I.V."/>
            <person name="Hibbett D.S."/>
            <person name="Martin F."/>
        </authorList>
    </citation>
    <scope>NUCLEOTIDE SEQUENCE [LARGE SCALE GENOMIC DNA]</scope>
    <source>
        <strain evidence="1 2">Koide BX008</strain>
    </source>
</reference>
<dbReference type="InParanoid" id="A0A0C2WV71"/>
<evidence type="ECO:0000313" key="2">
    <source>
        <dbReference type="Proteomes" id="UP000054549"/>
    </source>
</evidence>
<dbReference type="Proteomes" id="UP000054549">
    <property type="component" value="Unassembled WGS sequence"/>
</dbReference>